<dbReference type="PROSITE" id="PS50110">
    <property type="entry name" value="RESPONSE_REGULATORY"/>
    <property type="match status" value="2"/>
</dbReference>
<evidence type="ECO:0000256" key="12">
    <source>
        <dbReference type="PROSITE-ProRule" id="PRU00110"/>
    </source>
</evidence>
<dbReference type="Pfam" id="PF01627">
    <property type="entry name" value="Hpt"/>
    <property type="match status" value="1"/>
</dbReference>
<evidence type="ECO:0000256" key="2">
    <source>
        <dbReference type="ARBA" id="ARBA00004651"/>
    </source>
</evidence>
<dbReference type="SUPFAM" id="SSF55874">
    <property type="entry name" value="ATPase domain of HSP90 chaperone/DNA topoisomerase II/histidine kinase"/>
    <property type="match status" value="1"/>
</dbReference>
<sequence>MPKIIFTIPLFIAVLGEVFVASLILFFDYPIDNLVIYLGFFIVCLAMISFVGLRLLYRHMKDVHVKDCQMLELQNSLLVEQIALLNHLCAKKTRFLAKMSQDLMVPLSAVNSFMQLLEVTELSKAQLRYAKDAKFSLRVIKQTLDDVVDITDIEQETLLLTNQDFFLQDAIKEVGMKCTLSSHEINSEIYYDLSSNVPLYVKGDVERFKQILFNLMENAIKFTEKGAIVVRFRAISLDQHFVNLEVSVKDTGCGMEKQKLKEVQALFSPYENSLSSLYSGSGLGLTIVSQLVQSMKGKISVQSQIDKGSEFTFDVVFETASIQESLVDKMEKSSAFSILLVDDNPTSLSILGGYIEEFGWHYEYTSSPLKALALLSSIDENKQFDLAIIDWSMPEMNGRELAEEIRRQAFSKKMPLVMMITAYSKSMLSNLYGNDTSLLNGFLMKPITPHELYDSVKDTLSLTKKPTEDSFNGELPRFNKRILLVDDNPTHQTIAKGLLESLGCQVIVAHGGKDALTVLEENLFNFDLVFMDIQMPDLDGLDTTIEIRRQKKFETLPIVALTARTLTVDIDKCLTVGMDSYIAKPYDVSDLIRALDTFTTNSPKTELNIISPIVPKRVDFIDKETLKLCQHYNIAWEEVMARFNQNKDIYKRSLESFMNDIKICHAELIGDSEETNVEKLKPMMHMLQGSSASLGFNDLAECAKSIDTLLLKDKLKGLDRHLTMLMKHISEAEYVIPKLIHLLEEKVAPLATVNSFENPSIGLYNSLKLLLKEVSSNNMQSIDTFQNMMSELSVFYPTETKSLDEALNKLRFKDVQVIINTLLEENECL</sequence>
<dbReference type="InterPro" id="IPR003661">
    <property type="entry name" value="HisK_dim/P_dom"/>
</dbReference>
<organism evidence="18 19">
    <name type="scientific">Marinomonas phaeophyticola</name>
    <dbReference type="NCBI Taxonomy" id="3004091"/>
    <lineage>
        <taxon>Bacteria</taxon>
        <taxon>Pseudomonadati</taxon>
        <taxon>Pseudomonadota</taxon>
        <taxon>Gammaproteobacteria</taxon>
        <taxon>Oceanospirillales</taxon>
        <taxon>Oceanospirillaceae</taxon>
        <taxon>Marinomonas</taxon>
    </lineage>
</organism>
<keyword evidence="5 13" id="KW-0597">Phosphoprotein</keyword>
<dbReference type="InterPro" id="IPR036097">
    <property type="entry name" value="HisK_dim/P_sf"/>
</dbReference>
<evidence type="ECO:0000256" key="9">
    <source>
        <dbReference type="ARBA" id="ARBA00022989"/>
    </source>
</evidence>
<dbReference type="InterPro" id="IPR001789">
    <property type="entry name" value="Sig_transdc_resp-reg_receiver"/>
</dbReference>
<keyword evidence="10" id="KW-0902">Two-component regulatory system</keyword>
<dbReference type="SUPFAM" id="SSF47226">
    <property type="entry name" value="Histidine-containing phosphotransfer domain, HPT domain"/>
    <property type="match status" value="1"/>
</dbReference>
<feature type="modified residue" description="4-aspartylphosphate" evidence="13">
    <location>
        <position position="390"/>
    </location>
</feature>
<dbReference type="Pfam" id="PF02518">
    <property type="entry name" value="HATPase_c"/>
    <property type="match status" value="1"/>
</dbReference>
<reference evidence="18" key="1">
    <citation type="submission" date="2022-12" db="EMBL/GenBank/DDBJ databases">
        <title>Marinomonas 15G1-11 sp. nov, isolated from marine algae.</title>
        <authorList>
            <person name="Butt M."/>
            <person name="Choi D.G."/>
            <person name="Kim J.M."/>
            <person name="Lee J.K."/>
            <person name="Baek J.H."/>
            <person name="Jeon C.O."/>
        </authorList>
    </citation>
    <scope>NUCLEOTIDE SEQUENCE</scope>
    <source>
        <strain evidence="18">15G1-11</strain>
    </source>
</reference>
<dbReference type="PROSITE" id="PS50109">
    <property type="entry name" value="HIS_KIN"/>
    <property type="match status" value="1"/>
</dbReference>
<dbReference type="Proteomes" id="UP001149719">
    <property type="component" value="Unassembled WGS sequence"/>
</dbReference>
<keyword evidence="11 14" id="KW-0472">Membrane</keyword>
<name>A0ABT4JSX5_9GAMM</name>
<dbReference type="Gene3D" id="1.20.120.160">
    <property type="entry name" value="HPT domain"/>
    <property type="match status" value="1"/>
</dbReference>
<feature type="domain" description="Response regulatory" evidence="16">
    <location>
        <begin position="337"/>
        <end position="460"/>
    </location>
</feature>
<feature type="domain" description="Histidine kinase" evidence="15">
    <location>
        <begin position="98"/>
        <end position="319"/>
    </location>
</feature>
<dbReference type="SMART" id="SM00388">
    <property type="entry name" value="HisKA"/>
    <property type="match status" value="1"/>
</dbReference>
<dbReference type="Gene3D" id="1.10.287.130">
    <property type="match status" value="1"/>
</dbReference>
<evidence type="ECO:0000256" key="6">
    <source>
        <dbReference type="ARBA" id="ARBA00022692"/>
    </source>
</evidence>
<dbReference type="SUPFAM" id="SSF52172">
    <property type="entry name" value="CheY-like"/>
    <property type="match status" value="2"/>
</dbReference>
<evidence type="ECO:0000313" key="19">
    <source>
        <dbReference type="Proteomes" id="UP001149719"/>
    </source>
</evidence>
<evidence type="ECO:0000256" key="14">
    <source>
        <dbReference type="SAM" id="Phobius"/>
    </source>
</evidence>
<evidence type="ECO:0000256" key="13">
    <source>
        <dbReference type="PROSITE-ProRule" id="PRU00169"/>
    </source>
</evidence>
<feature type="modified residue" description="4-aspartylphosphate" evidence="13">
    <location>
        <position position="532"/>
    </location>
</feature>
<evidence type="ECO:0000256" key="5">
    <source>
        <dbReference type="ARBA" id="ARBA00022553"/>
    </source>
</evidence>
<keyword evidence="19" id="KW-1185">Reference proteome</keyword>
<dbReference type="InterPro" id="IPR036641">
    <property type="entry name" value="HPT_dom_sf"/>
</dbReference>
<dbReference type="SMART" id="SM00448">
    <property type="entry name" value="REC"/>
    <property type="match status" value="2"/>
</dbReference>
<dbReference type="InterPro" id="IPR005467">
    <property type="entry name" value="His_kinase_dom"/>
</dbReference>
<feature type="domain" description="Response regulatory" evidence="16">
    <location>
        <begin position="481"/>
        <end position="599"/>
    </location>
</feature>
<feature type="domain" description="HPt" evidence="17">
    <location>
        <begin position="646"/>
        <end position="743"/>
    </location>
</feature>
<accession>A0ABT4JSX5</accession>
<evidence type="ECO:0000256" key="7">
    <source>
        <dbReference type="ARBA" id="ARBA00022741"/>
    </source>
</evidence>
<protein>
    <recommendedName>
        <fullName evidence="3">histidine kinase</fullName>
        <ecNumber evidence="3">2.7.13.3</ecNumber>
    </recommendedName>
</protein>
<evidence type="ECO:0000313" key="18">
    <source>
        <dbReference type="EMBL" id="MCZ2721495.1"/>
    </source>
</evidence>
<dbReference type="InterPro" id="IPR036890">
    <property type="entry name" value="HATPase_C_sf"/>
</dbReference>
<dbReference type="CDD" id="cd17546">
    <property type="entry name" value="REC_hyHK_CKI1_RcsC-like"/>
    <property type="match status" value="2"/>
</dbReference>
<dbReference type="InterPro" id="IPR004358">
    <property type="entry name" value="Sig_transdc_His_kin-like_C"/>
</dbReference>
<evidence type="ECO:0000256" key="1">
    <source>
        <dbReference type="ARBA" id="ARBA00000085"/>
    </source>
</evidence>
<evidence type="ECO:0000259" key="17">
    <source>
        <dbReference type="PROSITE" id="PS50894"/>
    </source>
</evidence>
<dbReference type="EC" id="2.7.13.3" evidence="3"/>
<evidence type="ECO:0000256" key="11">
    <source>
        <dbReference type="ARBA" id="ARBA00023136"/>
    </source>
</evidence>
<dbReference type="SMART" id="SM00387">
    <property type="entry name" value="HATPase_c"/>
    <property type="match status" value="1"/>
</dbReference>
<comment type="caution">
    <text evidence="18">The sequence shown here is derived from an EMBL/GenBank/DDBJ whole genome shotgun (WGS) entry which is preliminary data.</text>
</comment>
<keyword evidence="4" id="KW-1003">Cell membrane</keyword>
<dbReference type="EMBL" id="JAPUBN010000013">
    <property type="protein sequence ID" value="MCZ2721495.1"/>
    <property type="molecule type" value="Genomic_DNA"/>
</dbReference>
<dbReference type="Gene3D" id="3.30.565.10">
    <property type="entry name" value="Histidine kinase-like ATPase, C-terminal domain"/>
    <property type="match status" value="1"/>
</dbReference>
<evidence type="ECO:0000259" key="15">
    <source>
        <dbReference type="PROSITE" id="PS50109"/>
    </source>
</evidence>
<evidence type="ECO:0000256" key="4">
    <source>
        <dbReference type="ARBA" id="ARBA00022475"/>
    </source>
</evidence>
<keyword evidence="8" id="KW-0067">ATP-binding</keyword>
<dbReference type="Pfam" id="PF00072">
    <property type="entry name" value="Response_reg"/>
    <property type="match status" value="2"/>
</dbReference>
<keyword evidence="7" id="KW-0547">Nucleotide-binding</keyword>
<dbReference type="RefSeq" id="WP_269124321.1">
    <property type="nucleotide sequence ID" value="NZ_JAPUBN010000013.1"/>
</dbReference>
<feature type="modified residue" description="Phosphohistidine" evidence="12">
    <location>
        <position position="685"/>
    </location>
</feature>
<keyword evidence="9 14" id="KW-1133">Transmembrane helix</keyword>
<comment type="catalytic activity">
    <reaction evidence="1">
        <text>ATP + protein L-histidine = ADP + protein N-phospho-L-histidine.</text>
        <dbReference type="EC" id="2.7.13.3"/>
    </reaction>
</comment>
<gene>
    <name evidence="18" type="ORF">O1D97_07465</name>
</gene>
<evidence type="ECO:0000256" key="3">
    <source>
        <dbReference type="ARBA" id="ARBA00012438"/>
    </source>
</evidence>
<dbReference type="PROSITE" id="PS50894">
    <property type="entry name" value="HPT"/>
    <property type="match status" value="1"/>
</dbReference>
<dbReference type="SUPFAM" id="SSF47384">
    <property type="entry name" value="Homodimeric domain of signal transducing histidine kinase"/>
    <property type="match status" value="1"/>
</dbReference>
<evidence type="ECO:0000256" key="8">
    <source>
        <dbReference type="ARBA" id="ARBA00022840"/>
    </source>
</evidence>
<comment type="subcellular location">
    <subcellularLocation>
        <location evidence="2">Cell membrane</location>
        <topology evidence="2">Multi-pass membrane protein</topology>
    </subcellularLocation>
</comment>
<dbReference type="PRINTS" id="PR00344">
    <property type="entry name" value="BCTRLSENSOR"/>
</dbReference>
<dbReference type="PANTHER" id="PTHR45339:SF1">
    <property type="entry name" value="HYBRID SIGNAL TRANSDUCTION HISTIDINE KINASE J"/>
    <property type="match status" value="1"/>
</dbReference>
<feature type="transmembrane region" description="Helical" evidence="14">
    <location>
        <begin position="34"/>
        <end position="57"/>
    </location>
</feature>
<feature type="transmembrane region" description="Helical" evidence="14">
    <location>
        <begin position="6"/>
        <end position="27"/>
    </location>
</feature>
<dbReference type="Gene3D" id="3.40.50.2300">
    <property type="match status" value="2"/>
</dbReference>
<dbReference type="InterPro" id="IPR008207">
    <property type="entry name" value="Sig_transdc_His_kin_Hpt_dom"/>
</dbReference>
<proteinExistence type="predicted"/>
<dbReference type="InterPro" id="IPR011006">
    <property type="entry name" value="CheY-like_superfamily"/>
</dbReference>
<evidence type="ECO:0000256" key="10">
    <source>
        <dbReference type="ARBA" id="ARBA00023012"/>
    </source>
</evidence>
<keyword evidence="6 14" id="KW-0812">Transmembrane</keyword>
<dbReference type="InterPro" id="IPR003594">
    <property type="entry name" value="HATPase_dom"/>
</dbReference>
<evidence type="ECO:0000259" key="16">
    <source>
        <dbReference type="PROSITE" id="PS50110"/>
    </source>
</evidence>
<dbReference type="PANTHER" id="PTHR45339">
    <property type="entry name" value="HYBRID SIGNAL TRANSDUCTION HISTIDINE KINASE J"/>
    <property type="match status" value="1"/>
</dbReference>